<protein>
    <submittedName>
        <fullName evidence="2">Cytochrome c</fullName>
    </submittedName>
</protein>
<keyword evidence="3" id="KW-1185">Reference proteome</keyword>
<dbReference type="KEGG" id="gce:KYE46_07180"/>
<dbReference type="GO" id="GO:0020037">
    <property type="term" value="F:heme binding"/>
    <property type="evidence" value="ECO:0007669"/>
    <property type="project" value="InterPro"/>
</dbReference>
<dbReference type="EMBL" id="CP079194">
    <property type="protein sequence ID" value="QXT40994.1"/>
    <property type="molecule type" value="Genomic_DNA"/>
</dbReference>
<dbReference type="AlphaFoldDB" id="A0A8F6TZR5"/>
<dbReference type="InterPro" id="IPR002321">
    <property type="entry name" value="Cyt_c_II"/>
</dbReference>
<evidence type="ECO:0000313" key="2">
    <source>
        <dbReference type="EMBL" id="QXT40994.1"/>
    </source>
</evidence>
<dbReference type="RefSeq" id="WP_219004500.1">
    <property type="nucleotide sequence ID" value="NZ_CP079194.1"/>
</dbReference>
<accession>A0A8F6TZR5</accession>
<evidence type="ECO:0000313" key="3">
    <source>
        <dbReference type="Proteomes" id="UP000825009"/>
    </source>
</evidence>
<sequence length="188" mass="19422">MKKILISATVISVVAVAVATAHTGATGVVRERMDGMMAMRDAVRALTPMMQGQAEYDSQAVVAAAAIIESHAGETMTTLFEEGTGGPPSAATPAVWEDWEAFAAIAMRLETVAEALGQAAVNAPGSAMPEGSMQADAGAMMGGASSMMGDSVEPDAEMMAQMPVDRVFALAAQTCSSCHTSYRVEQED</sequence>
<feature type="chain" id="PRO_5034172211" evidence="1">
    <location>
        <begin position="22"/>
        <end position="188"/>
    </location>
</feature>
<keyword evidence="1" id="KW-0732">Signal</keyword>
<organism evidence="2 3">
    <name type="scientific">Gymnodinialimonas ceratoperidinii</name>
    <dbReference type="NCBI Taxonomy" id="2856823"/>
    <lineage>
        <taxon>Bacteria</taxon>
        <taxon>Pseudomonadati</taxon>
        <taxon>Pseudomonadota</taxon>
        <taxon>Alphaproteobacteria</taxon>
        <taxon>Rhodobacterales</taxon>
        <taxon>Paracoccaceae</taxon>
        <taxon>Gymnodinialimonas</taxon>
    </lineage>
</organism>
<evidence type="ECO:0000256" key="1">
    <source>
        <dbReference type="SAM" id="SignalP"/>
    </source>
</evidence>
<reference evidence="2 3" key="1">
    <citation type="submission" date="2021-07" db="EMBL/GenBank/DDBJ databases">
        <title>A novel Jannaschia species isolated from marine dinoflagellate Ceratoperidinium margalefii.</title>
        <authorList>
            <person name="Jiang Y."/>
            <person name="Li Z."/>
        </authorList>
    </citation>
    <scope>NUCLEOTIDE SEQUENCE [LARGE SCALE GENOMIC DNA]</scope>
    <source>
        <strain evidence="2 3">J12C1-MA-4</strain>
    </source>
</reference>
<dbReference type="GO" id="GO:0005506">
    <property type="term" value="F:iron ion binding"/>
    <property type="evidence" value="ECO:0007669"/>
    <property type="project" value="InterPro"/>
</dbReference>
<feature type="signal peptide" evidence="1">
    <location>
        <begin position="1"/>
        <end position="21"/>
    </location>
</feature>
<dbReference type="PROSITE" id="PS51009">
    <property type="entry name" value="CYTCII"/>
    <property type="match status" value="1"/>
</dbReference>
<dbReference type="GO" id="GO:0009055">
    <property type="term" value="F:electron transfer activity"/>
    <property type="evidence" value="ECO:0007669"/>
    <property type="project" value="InterPro"/>
</dbReference>
<name>A0A8F6TZR5_9RHOB</name>
<dbReference type="Pfam" id="PF01322">
    <property type="entry name" value="Cytochrom_C_2"/>
    <property type="match status" value="1"/>
</dbReference>
<gene>
    <name evidence="2" type="ORF">KYE46_07180</name>
</gene>
<proteinExistence type="predicted"/>
<dbReference type="Proteomes" id="UP000825009">
    <property type="component" value="Chromosome"/>
</dbReference>